<protein>
    <submittedName>
        <fullName evidence="1">Uncharacterized protein</fullName>
    </submittedName>
</protein>
<dbReference type="AlphaFoldDB" id="A0A0F9SWG9"/>
<sequence length="145" mass="17517">MKRTCTKCKKTKSLSEFYKDNHLKSKLSSCCKVCLKEKSRKYKQTHKIEHAKYMKKYRKTFMGYLRQRFHEMKKRCTNPNYKQYKNYGGRGIKCLFKNANEFIDYIINELQVNPHGLQIDRINNDGNYEPGNIRFVTHDENCRNR</sequence>
<reference evidence="1" key="1">
    <citation type="journal article" date="2015" name="Nature">
        <title>Complex archaea that bridge the gap between prokaryotes and eukaryotes.</title>
        <authorList>
            <person name="Spang A."/>
            <person name="Saw J.H."/>
            <person name="Jorgensen S.L."/>
            <person name="Zaremba-Niedzwiedzka K."/>
            <person name="Martijn J."/>
            <person name="Lind A.E."/>
            <person name="van Eijk R."/>
            <person name="Schleper C."/>
            <person name="Guy L."/>
            <person name="Ettema T.J."/>
        </authorList>
    </citation>
    <scope>NUCLEOTIDE SEQUENCE</scope>
</reference>
<proteinExistence type="predicted"/>
<gene>
    <name evidence="1" type="ORF">LCGC14_0422920</name>
</gene>
<organism evidence="1">
    <name type="scientific">marine sediment metagenome</name>
    <dbReference type="NCBI Taxonomy" id="412755"/>
    <lineage>
        <taxon>unclassified sequences</taxon>
        <taxon>metagenomes</taxon>
        <taxon>ecological metagenomes</taxon>
    </lineage>
</organism>
<accession>A0A0F9SWG9</accession>
<comment type="caution">
    <text evidence="1">The sequence shown here is derived from an EMBL/GenBank/DDBJ whole genome shotgun (WGS) entry which is preliminary data.</text>
</comment>
<dbReference type="EMBL" id="LAZR01000387">
    <property type="protein sequence ID" value="KKN71249.1"/>
    <property type="molecule type" value="Genomic_DNA"/>
</dbReference>
<evidence type="ECO:0000313" key="1">
    <source>
        <dbReference type="EMBL" id="KKN71249.1"/>
    </source>
</evidence>
<name>A0A0F9SWG9_9ZZZZ</name>